<dbReference type="AlphaFoldDB" id="A0A921N2J8"/>
<keyword evidence="1" id="KW-0812">Transmembrane</keyword>
<reference evidence="2" key="2">
    <citation type="submission" date="2021-09" db="EMBL/GenBank/DDBJ databases">
        <authorList>
            <person name="Gilroy R."/>
        </authorList>
    </citation>
    <scope>NUCLEOTIDE SEQUENCE</scope>
    <source>
        <strain evidence="2">1277</strain>
    </source>
</reference>
<keyword evidence="1" id="KW-0472">Membrane</keyword>
<proteinExistence type="predicted"/>
<evidence type="ECO:0000313" key="2">
    <source>
        <dbReference type="EMBL" id="HJG96959.1"/>
    </source>
</evidence>
<reference evidence="2" key="1">
    <citation type="journal article" date="2021" name="PeerJ">
        <title>Extensive microbial diversity within the chicken gut microbiome revealed by metagenomics and culture.</title>
        <authorList>
            <person name="Gilroy R."/>
            <person name="Ravi A."/>
            <person name="Getino M."/>
            <person name="Pursley I."/>
            <person name="Horton D.L."/>
            <person name="Alikhan N.F."/>
            <person name="Baker D."/>
            <person name="Gharbi K."/>
            <person name="Hall N."/>
            <person name="Watson M."/>
            <person name="Adriaenssens E.M."/>
            <person name="Foster-Nyarko E."/>
            <person name="Jarju S."/>
            <person name="Secka A."/>
            <person name="Antonio M."/>
            <person name="Oren A."/>
            <person name="Chaudhuri R.R."/>
            <person name="La Ragione R."/>
            <person name="Hildebrand F."/>
            <person name="Pallen M.J."/>
        </authorList>
    </citation>
    <scope>NUCLEOTIDE SEQUENCE</scope>
    <source>
        <strain evidence="2">1277</strain>
    </source>
</reference>
<evidence type="ECO:0000256" key="1">
    <source>
        <dbReference type="SAM" id="Phobius"/>
    </source>
</evidence>
<protein>
    <submittedName>
        <fullName evidence="2">Uncharacterized protein</fullName>
    </submittedName>
</protein>
<feature type="transmembrane region" description="Helical" evidence="1">
    <location>
        <begin position="42"/>
        <end position="64"/>
    </location>
</feature>
<feature type="transmembrane region" description="Helical" evidence="1">
    <location>
        <begin position="109"/>
        <end position="130"/>
    </location>
</feature>
<dbReference type="EMBL" id="DYUB01000237">
    <property type="protein sequence ID" value="HJG96959.1"/>
    <property type="molecule type" value="Genomic_DNA"/>
</dbReference>
<organism evidence="2 3">
    <name type="scientific">Romboutsia timonensis</name>
    <dbReference type="NCBI Taxonomy" id="1776391"/>
    <lineage>
        <taxon>Bacteria</taxon>
        <taxon>Bacillati</taxon>
        <taxon>Bacillota</taxon>
        <taxon>Clostridia</taxon>
        <taxon>Peptostreptococcales</taxon>
        <taxon>Peptostreptococcaceae</taxon>
        <taxon>Romboutsia</taxon>
    </lineage>
</organism>
<sequence length="138" mass="15431">MKFKILINGYTVSENIEIKMNNDFIKMLDKSIEHIKKNKKKYMTLVILIALTVNLSCINAFAVAPGAAAIDAAGQKILDLVRKVGYWIGVILCSKDVLKHCMRGHLDSIGSVIAMYGMSFGALYFLPWLFDLIKNIFG</sequence>
<accession>A0A921N2J8</accession>
<dbReference type="Proteomes" id="UP000776700">
    <property type="component" value="Unassembled WGS sequence"/>
</dbReference>
<evidence type="ECO:0000313" key="3">
    <source>
        <dbReference type="Proteomes" id="UP000776700"/>
    </source>
</evidence>
<name>A0A921N2J8_9FIRM</name>
<comment type="caution">
    <text evidence="2">The sequence shown here is derived from an EMBL/GenBank/DDBJ whole genome shotgun (WGS) entry which is preliminary data.</text>
</comment>
<gene>
    <name evidence="2" type="ORF">K8V90_07665</name>
</gene>
<keyword evidence="1" id="KW-1133">Transmembrane helix</keyword>